<dbReference type="EMBL" id="RCHU02000017">
    <property type="protein sequence ID" value="KAL3568647.1"/>
    <property type="molecule type" value="Genomic_DNA"/>
</dbReference>
<evidence type="ECO:0000313" key="2">
    <source>
        <dbReference type="Proteomes" id="UP000309997"/>
    </source>
</evidence>
<evidence type="ECO:0000313" key="1">
    <source>
        <dbReference type="EMBL" id="KAL3568647.1"/>
    </source>
</evidence>
<accession>A0ACC4AQX4</accession>
<protein>
    <submittedName>
        <fullName evidence="1">Uncharacterized protein</fullName>
    </submittedName>
</protein>
<dbReference type="Proteomes" id="UP000309997">
    <property type="component" value="Unassembled WGS sequence"/>
</dbReference>
<proteinExistence type="predicted"/>
<keyword evidence="2" id="KW-1185">Reference proteome</keyword>
<organism evidence="1 2">
    <name type="scientific">Populus alba</name>
    <name type="common">White poplar</name>
    <dbReference type="NCBI Taxonomy" id="43335"/>
    <lineage>
        <taxon>Eukaryota</taxon>
        <taxon>Viridiplantae</taxon>
        <taxon>Streptophyta</taxon>
        <taxon>Embryophyta</taxon>
        <taxon>Tracheophyta</taxon>
        <taxon>Spermatophyta</taxon>
        <taxon>Magnoliopsida</taxon>
        <taxon>eudicotyledons</taxon>
        <taxon>Gunneridae</taxon>
        <taxon>Pentapetalae</taxon>
        <taxon>rosids</taxon>
        <taxon>fabids</taxon>
        <taxon>Malpighiales</taxon>
        <taxon>Salicaceae</taxon>
        <taxon>Saliceae</taxon>
        <taxon>Populus</taxon>
    </lineage>
</organism>
<comment type="caution">
    <text evidence="1">The sequence shown here is derived from an EMBL/GenBank/DDBJ whole genome shotgun (WGS) entry which is preliminary data.</text>
</comment>
<gene>
    <name evidence="1" type="ORF">D5086_031298</name>
</gene>
<name>A0ACC4AQX4_POPAL</name>
<sequence>MESEKAKLVWKRTLAVKNAAKAALRAVRSLHLACVRRFICEYRRVTSRRIIGTINRKENSLVELSLQLLSSSGKADKYMATVSANVPSIDFHHLPIVTPVSTNITHHEELTLEFPQASGIMINTFELLESRAVKAISDGLCVPNNRTPPISCIGPLIVADDKRGGSGKSSPEDAHECLSWLDSQPSQSVVFLCFGSLGLFTKEQLWEIATGLENSGQRFLWVVRNPPSHNLKVAIKEQGDPDLDSLLPEEQRLNRVALVEEMKLALSMNESEDGFVSADEVEKKVRGLMESKEGKMIRERALAMKNEAKAALSEGGSSHVALSKLLESWKHYK</sequence>
<reference evidence="1 2" key="1">
    <citation type="journal article" date="2024" name="Plant Biotechnol. J.">
        <title>Genome and CRISPR/Cas9 system of a widespread forest tree (Populus alba) in the world.</title>
        <authorList>
            <person name="Liu Y.J."/>
            <person name="Jiang P.F."/>
            <person name="Han X.M."/>
            <person name="Li X.Y."/>
            <person name="Wang H.M."/>
            <person name="Wang Y.J."/>
            <person name="Wang X.X."/>
            <person name="Zeng Q.Y."/>
        </authorList>
    </citation>
    <scope>NUCLEOTIDE SEQUENCE [LARGE SCALE GENOMIC DNA]</scope>
    <source>
        <strain evidence="2">cv. PAL-ZL1</strain>
    </source>
</reference>